<organism evidence="5">
    <name type="scientific">Brassica napus</name>
    <name type="common">Rape</name>
    <dbReference type="NCBI Taxonomy" id="3708"/>
    <lineage>
        <taxon>Eukaryota</taxon>
        <taxon>Viridiplantae</taxon>
        <taxon>Streptophyta</taxon>
        <taxon>Embryophyta</taxon>
        <taxon>Tracheophyta</taxon>
        <taxon>Spermatophyta</taxon>
        <taxon>Magnoliopsida</taxon>
        <taxon>eudicotyledons</taxon>
        <taxon>Gunneridae</taxon>
        <taxon>Pentapetalae</taxon>
        <taxon>rosids</taxon>
        <taxon>malvids</taxon>
        <taxon>Brassicales</taxon>
        <taxon>Brassicaceae</taxon>
        <taxon>Brassiceae</taxon>
        <taxon>Brassica</taxon>
    </lineage>
</organism>
<dbReference type="Gene3D" id="3.40.30.10">
    <property type="entry name" value="Glutaredoxin"/>
    <property type="match status" value="1"/>
</dbReference>
<dbReference type="GO" id="GO:0005829">
    <property type="term" value="C:cytosol"/>
    <property type="evidence" value="ECO:0007669"/>
    <property type="project" value="UniProtKB-SubCell"/>
</dbReference>
<dbReference type="PROSITE" id="PS50404">
    <property type="entry name" value="GST_NTER"/>
    <property type="match status" value="1"/>
</dbReference>
<dbReference type="GO" id="GO:0004364">
    <property type="term" value="F:glutathione transferase activity"/>
    <property type="evidence" value="ECO:0007669"/>
    <property type="project" value="UniProtKB-UniRule"/>
</dbReference>
<dbReference type="Pfam" id="PF02798">
    <property type="entry name" value="GST_N"/>
    <property type="match status" value="1"/>
</dbReference>
<keyword evidence="1" id="KW-0216">Detoxification</keyword>
<dbReference type="InterPro" id="IPR036249">
    <property type="entry name" value="Thioredoxin-like_sf"/>
</dbReference>
<accession>A0A816IB09</accession>
<keyword evidence="3" id="KW-0963">Cytoplasm</keyword>
<sequence length="103" mass="12269">MAKEVILLDFWPSMYGMRTRIALREKGVDFEYRDENLREKSPLLLQMHPVLIHNDVDIALIGFYTWFPGESVAKSLPDPEKVVEFMAMLRKRFGSYGWMWREQ</sequence>
<dbReference type="InterPro" id="IPR004045">
    <property type="entry name" value="Glutathione_S-Trfase_N"/>
</dbReference>
<dbReference type="AlphaFoldDB" id="A0A816IB09"/>
<name>A0A816IB09_BRANA</name>
<proteinExistence type="inferred from homology"/>
<evidence type="ECO:0000256" key="1">
    <source>
        <dbReference type="ARBA" id="ARBA00022575"/>
    </source>
</evidence>
<dbReference type="PANTHER" id="PTHR11260">
    <property type="entry name" value="GLUTATHIONE S-TRANSFERASE, GST, SUPERFAMILY, GST DOMAIN CONTAINING"/>
    <property type="match status" value="1"/>
</dbReference>
<keyword evidence="3" id="KW-0808">Transferase</keyword>
<evidence type="ECO:0000256" key="2">
    <source>
        <dbReference type="ARBA" id="ARBA00025743"/>
    </source>
</evidence>
<dbReference type="EC" id="2.5.1.18" evidence="3"/>
<dbReference type="Proteomes" id="UP001295469">
    <property type="component" value="Chromosome C03"/>
</dbReference>
<dbReference type="SUPFAM" id="SSF52833">
    <property type="entry name" value="Thioredoxin-like"/>
    <property type="match status" value="1"/>
</dbReference>
<comment type="catalytic activity">
    <reaction evidence="3">
        <text>RX + glutathione = an S-substituted glutathione + a halide anion + H(+)</text>
        <dbReference type="Rhea" id="RHEA:16437"/>
        <dbReference type="ChEBI" id="CHEBI:15378"/>
        <dbReference type="ChEBI" id="CHEBI:16042"/>
        <dbReference type="ChEBI" id="CHEBI:17792"/>
        <dbReference type="ChEBI" id="CHEBI:57925"/>
        <dbReference type="ChEBI" id="CHEBI:90779"/>
        <dbReference type="EC" id="2.5.1.18"/>
    </reaction>
</comment>
<feature type="domain" description="GST N-terminal" evidence="4">
    <location>
        <begin position="3"/>
        <end position="100"/>
    </location>
</feature>
<comment type="similarity">
    <text evidence="2">Belongs to the GST superfamily. Tau family.</text>
</comment>
<reference evidence="5" key="1">
    <citation type="submission" date="2021-01" db="EMBL/GenBank/DDBJ databases">
        <authorList>
            <consortium name="Genoscope - CEA"/>
            <person name="William W."/>
        </authorList>
    </citation>
    <scope>NUCLEOTIDE SEQUENCE</scope>
</reference>
<evidence type="ECO:0000313" key="5">
    <source>
        <dbReference type="EMBL" id="CAF1699916.1"/>
    </source>
</evidence>
<comment type="function">
    <text evidence="3">Is involved in the conjugation of reduced glutathione to a wide number of exogenous and endogenous hydrophobic electrophiles.</text>
</comment>
<dbReference type="InterPro" id="IPR045073">
    <property type="entry name" value="Omega/Tau-like"/>
</dbReference>
<dbReference type="GO" id="GO:0009407">
    <property type="term" value="P:toxin catabolic process"/>
    <property type="evidence" value="ECO:0007669"/>
    <property type="project" value="UniProtKB-ARBA"/>
</dbReference>
<dbReference type="PANTHER" id="PTHR11260:SF781">
    <property type="entry name" value="GLUTATHIONE S-TRANSFERASE U19"/>
    <property type="match status" value="1"/>
</dbReference>
<evidence type="ECO:0000256" key="3">
    <source>
        <dbReference type="RuleBase" id="RU369102"/>
    </source>
</evidence>
<dbReference type="EMBL" id="HG994367">
    <property type="protein sequence ID" value="CAF1699916.1"/>
    <property type="molecule type" value="Genomic_DNA"/>
</dbReference>
<gene>
    <name evidence="5" type="ORF">DARMORV10_C03P22150.1</name>
</gene>
<comment type="subcellular location">
    <subcellularLocation>
        <location evidence="3">Cytoplasm</location>
        <location evidence="3">Cytosol</location>
    </subcellularLocation>
</comment>
<protein>
    <recommendedName>
        <fullName evidence="3">Glutathione S-transferase</fullName>
        <ecNumber evidence="3">2.5.1.18</ecNumber>
    </recommendedName>
</protein>
<evidence type="ECO:0000259" key="4">
    <source>
        <dbReference type="PROSITE" id="PS50404"/>
    </source>
</evidence>